<gene>
    <name evidence="2" type="ORF">FRUB_10607</name>
</gene>
<evidence type="ECO:0000313" key="3">
    <source>
        <dbReference type="Proteomes" id="UP000214646"/>
    </source>
</evidence>
<dbReference type="InterPro" id="IPR015943">
    <property type="entry name" value="WD40/YVTN_repeat-like_dom_sf"/>
</dbReference>
<proteinExistence type="predicted"/>
<evidence type="ECO:0000259" key="1">
    <source>
        <dbReference type="Pfam" id="PF12894"/>
    </source>
</evidence>
<dbReference type="SMART" id="SM00320">
    <property type="entry name" value="WD40"/>
    <property type="match status" value="3"/>
</dbReference>
<dbReference type="Proteomes" id="UP000214646">
    <property type="component" value="Unassembled WGS sequence"/>
</dbReference>
<reference evidence="3" key="1">
    <citation type="submission" date="2017-06" db="EMBL/GenBank/DDBJ databases">
        <title>Genome analysis of Fimbriiglobus ruber SP5, the first member of the order Planctomycetales with confirmed chitinolytic capability.</title>
        <authorList>
            <person name="Ravin N.V."/>
            <person name="Rakitin A.L."/>
            <person name="Ivanova A.A."/>
            <person name="Beletsky A.V."/>
            <person name="Kulichevskaya I.S."/>
            <person name="Mardanov A.V."/>
            <person name="Dedysh S.N."/>
        </authorList>
    </citation>
    <scope>NUCLEOTIDE SEQUENCE [LARGE SCALE GENOMIC DNA]</scope>
    <source>
        <strain evidence="3">SP5</strain>
    </source>
</reference>
<dbReference type="Pfam" id="PF00400">
    <property type="entry name" value="WD40"/>
    <property type="match status" value="1"/>
</dbReference>
<keyword evidence="3" id="KW-1185">Reference proteome</keyword>
<dbReference type="AlphaFoldDB" id="A0A225DBG0"/>
<dbReference type="InterPro" id="IPR024977">
    <property type="entry name" value="Apc4-like_WD40_dom"/>
</dbReference>
<dbReference type="Pfam" id="PF12894">
    <property type="entry name" value="ANAPC4_WD40"/>
    <property type="match status" value="1"/>
</dbReference>
<evidence type="ECO:0000313" key="2">
    <source>
        <dbReference type="EMBL" id="OWK34636.1"/>
    </source>
</evidence>
<accession>A0A225DBG0</accession>
<dbReference type="PANTHER" id="PTHR19879">
    <property type="entry name" value="TRANSCRIPTION INITIATION FACTOR TFIID"/>
    <property type="match status" value="1"/>
</dbReference>
<dbReference type="SUPFAM" id="SSF101908">
    <property type="entry name" value="Putative isomerase YbhE"/>
    <property type="match status" value="1"/>
</dbReference>
<dbReference type="InterPro" id="IPR001680">
    <property type="entry name" value="WD40_rpt"/>
</dbReference>
<protein>
    <recommendedName>
        <fullName evidence="1">Anaphase-promoting complex subunit 4-like WD40 domain-containing protein</fullName>
    </recommendedName>
</protein>
<organism evidence="2 3">
    <name type="scientific">Fimbriiglobus ruber</name>
    <dbReference type="NCBI Taxonomy" id="1908690"/>
    <lineage>
        <taxon>Bacteria</taxon>
        <taxon>Pseudomonadati</taxon>
        <taxon>Planctomycetota</taxon>
        <taxon>Planctomycetia</taxon>
        <taxon>Gemmatales</taxon>
        <taxon>Gemmataceae</taxon>
        <taxon>Fimbriiglobus</taxon>
    </lineage>
</organism>
<feature type="domain" description="Anaphase-promoting complex subunit 4-like WD40" evidence="1">
    <location>
        <begin position="71"/>
        <end position="129"/>
    </location>
</feature>
<dbReference type="EMBL" id="NIDE01000020">
    <property type="protein sequence ID" value="OWK34636.1"/>
    <property type="molecule type" value="Genomic_DNA"/>
</dbReference>
<name>A0A225DBG0_9BACT</name>
<dbReference type="PANTHER" id="PTHR19879:SF9">
    <property type="entry name" value="TRANSCRIPTION INITIATION FACTOR TFIID SUBUNIT 5"/>
    <property type="match status" value="1"/>
</dbReference>
<dbReference type="Gene3D" id="2.130.10.10">
    <property type="entry name" value="YVTN repeat-like/Quinoprotein amine dehydrogenase"/>
    <property type="match status" value="2"/>
</dbReference>
<comment type="caution">
    <text evidence="2">The sequence shown here is derived from an EMBL/GenBank/DDBJ whole genome shotgun (WGS) entry which is preliminary data.</text>
</comment>
<sequence>MRDVLSMARMGFLQCGARVMRSIAYIPIRGAVALGSLDQTVYCVDLELLNSLADGRQRVTEELRQGLELSSWDKTWKRPDEAWIHAIAFSADGETLYVGDAEGRVRLMNTSTGTTTAVVPLHSAQISAIAVHPTQGFVSGDPKGNLKHIFTDNGQAMCREVNLGHEIDHLSFSNDGNHVGVSLRYSVGLFACWDGSFRNLESPADIYGQNPKDCLAFSPDDRFLAAGTNTFVHLWVLDSGREVCRVGIGGVRYVAFVDKGNRLLIGTSRQWYLMDVNALYLDESARAEALANSVCHHDIPEFTSPIPVLREEWEVGRARYRFQLSNEQQSRFALEASPTHPLNLALLSTGTACEIAYLPHGWRVPHPSLPVWAVCRGAAIELVTVEDTLGNSTRK</sequence>